<dbReference type="InParanoid" id="C5KP98"/>
<dbReference type="OrthoDB" id="438818at2759"/>
<proteinExistence type="predicted"/>
<gene>
    <name evidence="2" type="ORF">Pmar_PMAR002154</name>
</gene>
<dbReference type="EMBL" id="GG674978">
    <property type="protein sequence ID" value="EER13705.1"/>
    <property type="molecule type" value="Genomic_DNA"/>
</dbReference>
<name>C5KP98_PERM5</name>
<dbReference type="RefSeq" id="XP_002781910.1">
    <property type="nucleotide sequence ID" value="XM_002781864.1"/>
</dbReference>
<evidence type="ECO:0000313" key="2">
    <source>
        <dbReference type="EMBL" id="EER13705.1"/>
    </source>
</evidence>
<protein>
    <submittedName>
        <fullName evidence="2">Uncharacterized protein</fullName>
    </submittedName>
</protein>
<reference evidence="2 3" key="1">
    <citation type="submission" date="2008-07" db="EMBL/GenBank/DDBJ databases">
        <authorList>
            <person name="El-Sayed N."/>
            <person name="Caler E."/>
            <person name="Inman J."/>
            <person name="Amedeo P."/>
            <person name="Hass B."/>
            <person name="Wortman J."/>
        </authorList>
    </citation>
    <scope>NUCLEOTIDE SEQUENCE [LARGE SCALE GENOMIC DNA]</scope>
    <source>
        <strain evidence="3">ATCC 50983 / TXsc</strain>
    </source>
</reference>
<evidence type="ECO:0000313" key="3">
    <source>
        <dbReference type="Proteomes" id="UP000007800"/>
    </source>
</evidence>
<dbReference type="OMA" id="MECCRTF"/>
<accession>C5KP98</accession>
<feature type="chain" id="PRO_5002954502" evidence="1">
    <location>
        <begin position="21"/>
        <end position="278"/>
    </location>
</feature>
<sequence>MTVLMWGILLVVLVATACNGQSDRVFPFYGPFPFPGLFEYVDCGHGMQLTYNITRDGNMVYNMECCRTFEDGPFPFPAITKIPPEFTNFVIDLTGNPLAAYGSPAFNRLYEGSQTVCPSVKFEKDDLRTFNMTSLDSANIQFQGKKIELTRYNLPFRVDTYRNNFVVSLGECFRAYFRFDVTQESTVNISCSTGRTGDPVVSKGPYRLSQDKPGEPYKIDFEDDRSSFVETMKTTCGLCFEVDETSIETLAFSQEGLTTYIGKSRLYFEHPMFPFNSA</sequence>
<evidence type="ECO:0000256" key="1">
    <source>
        <dbReference type="SAM" id="SignalP"/>
    </source>
</evidence>
<dbReference type="AlphaFoldDB" id="C5KP98"/>
<feature type="signal peptide" evidence="1">
    <location>
        <begin position="1"/>
        <end position="20"/>
    </location>
</feature>
<keyword evidence="3" id="KW-1185">Reference proteome</keyword>
<keyword evidence="1" id="KW-0732">Signal</keyword>
<organism evidence="3">
    <name type="scientific">Perkinsus marinus (strain ATCC 50983 / TXsc)</name>
    <dbReference type="NCBI Taxonomy" id="423536"/>
    <lineage>
        <taxon>Eukaryota</taxon>
        <taxon>Sar</taxon>
        <taxon>Alveolata</taxon>
        <taxon>Perkinsozoa</taxon>
        <taxon>Perkinsea</taxon>
        <taxon>Perkinsida</taxon>
        <taxon>Perkinsidae</taxon>
        <taxon>Perkinsus</taxon>
    </lineage>
</organism>
<dbReference type="Proteomes" id="UP000007800">
    <property type="component" value="Unassembled WGS sequence"/>
</dbReference>
<dbReference type="GeneID" id="9043166"/>